<dbReference type="Proteomes" id="UP000249393">
    <property type="component" value="Unassembled WGS sequence"/>
</dbReference>
<evidence type="ECO:0000313" key="3">
    <source>
        <dbReference type="Proteomes" id="UP000249393"/>
    </source>
</evidence>
<name>A0A2W5XHE9_9CAUL</name>
<feature type="region of interest" description="Disordered" evidence="1">
    <location>
        <begin position="65"/>
        <end position="106"/>
    </location>
</feature>
<evidence type="ECO:0000256" key="1">
    <source>
        <dbReference type="SAM" id="MobiDB-lite"/>
    </source>
</evidence>
<comment type="caution">
    <text evidence="2">The sequence shown here is derived from an EMBL/GenBank/DDBJ whole genome shotgun (WGS) entry which is preliminary data.</text>
</comment>
<protein>
    <submittedName>
        <fullName evidence="2">Uncharacterized protein</fullName>
    </submittedName>
</protein>
<dbReference type="RefSeq" id="WP_304272673.1">
    <property type="nucleotide sequence ID" value="NZ_QFQZ01000001.1"/>
</dbReference>
<feature type="compositionally biased region" description="Basic residues" evidence="1">
    <location>
        <begin position="94"/>
        <end position="106"/>
    </location>
</feature>
<sequence>MTQAEPRTWCDRLQAKLMKAIDAAWETIATSDDPAAIKRARERAKACGDVAAQARKIAAMTRVARPMRPSGGAPPPALPLPTAESAAETPPARAIHRLKGGGRARL</sequence>
<feature type="compositionally biased region" description="Low complexity" evidence="1">
    <location>
        <begin position="80"/>
        <end position="92"/>
    </location>
</feature>
<organism evidence="2 3">
    <name type="scientific">Caulobacter segnis</name>
    <dbReference type="NCBI Taxonomy" id="88688"/>
    <lineage>
        <taxon>Bacteria</taxon>
        <taxon>Pseudomonadati</taxon>
        <taxon>Pseudomonadota</taxon>
        <taxon>Alphaproteobacteria</taxon>
        <taxon>Caulobacterales</taxon>
        <taxon>Caulobacteraceae</taxon>
        <taxon>Caulobacter</taxon>
    </lineage>
</organism>
<proteinExistence type="predicted"/>
<dbReference type="EMBL" id="QFQZ01000001">
    <property type="protein sequence ID" value="PZR37391.1"/>
    <property type="molecule type" value="Genomic_DNA"/>
</dbReference>
<dbReference type="AlphaFoldDB" id="A0A2W5XHE9"/>
<reference evidence="2 3" key="1">
    <citation type="submission" date="2017-08" db="EMBL/GenBank/DDBJ databases">
        <title>Infants hospitalized years apart are colonized by the same room-sourced microbial strains.</title>
        <authorList>
            <person name="Brooks B."/>
            <person name="Olm M.R."/>
            <person name="Firek B.A."/>
            <person name="Baker R."/>
            <person name="Thomas B.C."/>
            <person name="Morowitz M.J."/>
            <person name="Banfield J.F."/>
        </authorList>
    </citation>
    <scope>NUCLEOTIDE SEQUENCE [LARGE SCALE GENOMIC DNA]</scope>
    <source>
        <strain evidence="2">S2_003_000_R2_4</strain>
    </source>
</reference>
<accession>A0A2W5XHE9</accession>
<evidence type="ECO:0000313" key="2">
    <source>
        <dbReference type="EMBL" id="PZR37391.1"/>
    </source>
</evidence>
<gene>
    <name evidence="2" type="ORF">DI526_00395</name>
</gene>